<dbReference type="EMBL" id="AKIJ01000003">
    <property type="protein sequence ID" value="KFG26008.1"/>
    <property type="molecule type" value="Genomic_DNA"/>
</dbReference>
<keyword evidence="1" id="KW-0175">Coiled coil</keyword>
<keyword evidence="4" id="KW-1185">Reference proteome</keyword>
<dbReference type="AlphaFoldDB" id="A0A086J1J0"/>
<evidence type="ECO:0000313" key="3">
    <source>
        <dbReference type="EMBL" id="KFG26008.1"/>
    </source>
</evidence>
<dbReference type="Proteomes" id="UP000054524">
    <property type="component" value="Unassembled WGS sequence"/>
</dbReference>
<sequence>MHYKLYVFLSLLYTAACTKTPQLLTWDSNMAVFQPDKLEKKDVFRNAVANLHDLRREALELNKDKNSSTHQVVQEDKEYTRDKHMGYLYSPEISGSIGIQKKAIGYDSVFGVGDGYKKIMFSIYHIEKNQDSPVVFLVNDKKVADYFTDSNYLTTTPVIERIPGLLNSDGDLKIGTGPLLARSFKILGVSMRFKTYKSKKALNGAYDPNLDSVREEIALQSSLNGKFVSVTKDGSRIKLIDEMECNEKPNLCTFFWVPYKEMG</sequence>
<evidence type="ECO:0000313" key="4">
    <source>
        <dbReference type="Proteomes" id="UP000054524"/>
    </source>
</evidence>
<feature type="signal peptide" evidence="2">
    <location>
        <begin position="1"/>
        <end position="17"/>
    </location>
</feature>
<evidence type="ECO:0000256" key="1">
    <source>
        <dbReference type="SAM" id="Coils"/>
    </source>
</evidence>
<evidence type="ECO:0000256" key="2">
    <source>
        <dbReference type="SAM" id="SignalP"/>
    </source>
</evidence>
<reference evidence="3 4" key="1">
    <citation type="journal article" date="2014" name="Genome Announc.">
        <title>Genome Sequence of the Microsporidian Species Nematocida sp1 Strain ERTm6 (ATCC PRA-372).</title>
        <authorList>
            <person name="Bakowski M.A."/>
            <person name="Priest M."/>
            <person name="Young S."/>
            <person name="Cuomo C.A."/>
            <person name="Troemel E.R."/>
        </authorList>
    </citation>
    <scope>NUCLEOTIDE SEQUENCE [LARGE SCALE GENOMIC DNA]</scope>
    <source>
        <strain evidence="3 4">ERTm6</strain>
    </source>
</reference>
<organism evidence="3 4">
    <name type="scientific">Nematocida ausubeli (strain ATCC PRA-371 / ERTm2)</name>
    <name type="common">Nematode killer fungus</name>
    <dbReference type="NCBI Taxonomy" id="1913371"/>
    <lineage>
        <taxon>Eukaryota</taxon>
        <taxon>Fungi</taxon>
        <taxon>Fungi incertae sedis</taxon>
        <taxon>Microsporidia</taxon>
        <taxon>Nematocida</taxon>
    </lineage>
</organism>
<feature type="coiled-coil region" evidence="1">
    <location>
        <begin position="44"/>
        <end position="71"/>
    </location>
</feature>
<comment type="caution">
    <text evidence="3">The sequence shown here is derived from an EMBL/GenBank/DDBJ whole genome shotgun (WGS) entry which is preliminary data.</text>
</comment>
<proteinExistence type="predicted"/>
<dbReference type="RefSeq" id="XP_052904563.1">
    <property type="nucleotide sequence ID" value="XM_053048758.1"/>
</dbReference>
<name>A0A086J1J0_NEMA1</name>
<dbReference type="OrthoDB" id="2186574at2759"/>
<dbReference type="HOGENOM" id="CLU_1058021_0_0_1"/>
<accession>A0A086J1J0</accession>
<evidence type="ECO:0008006" key="5">
    <source>
        <dbReference type="Google" id="ProtNLM"/>
    </source>
</evidence>
<protein>
    <recommendedName>
        <fullName evidence="5">DM13 domain-containing protein</fullName>
    </recommendedName>
</protein>
<feature type="chain" id="PRO_5001807935" description="DM13 domain-containing protein" evidence="2">
    <location>
        <begin position="18"/>
        <end position="263"/>
    </location>
</feature>
<keyword evidence="2" id="KW-0732">Signal</keyword>
<gene>
    <name evidence="3" type="ORF">NESG_01120</name>
</gene>
<dbReference type="GeneID" id="77676093"/>